<sequence length="47" mass="5296">MPACDTNITPFNADRLIWNGDQRQPNRTPLNSLSKYSVGPTITCFKL</sequence>
<keyword evidence="2" id="KW-1185">Reference proteome</keyword>
<name>A0A251R5K1_PRUPE</name>
<dbReference type="Proteomes" id="UP000006882">
    <property type="component" value="Chromosome G1"/>
</dbReference>
<reference evidence="1 2" key="1">
    <citation type="journal article" date="2013" name="Nat. Genet.">
        <title>The high-quality draft genome of peach (Prunus persica) identifies unique patterns of genetic diversity, domestication and genome evolution.</title>
        <authorList>
            <consortium name="International Peach Genome Initiative"/>
            <person name="Verde I."/>
            <person name="Abbott A.G."/>
            <person name="Scalabrin S."/>
            <person name="Jung S."/>
            <person name="Shu S."/>
            <person name="Marroni F."/>
            <person name="Zhebentyayeva T."/>
            <person name="Dettori M.T."/>
            <person name="Grimwood J."/>
            <person name="Cattonaro F."/>
            <person name="Zuccolo A."/>
            <person name="Rossini L."/>
            <person name="Jenkins J."/>
            <person name="Vendramin E."/>
            <person name="Meisel L.A."/>
            <person name="Decroocq V."/>
            <person name="Sosinski B."/>
            <person name="Prochnik S."/>
            <person name="Mitros T."/>
            <person name="Policriti A."/>
            <person name="Cipriani G."/>
            <person name="Dondini L."/>
            <person name="Ficklin S."/>
            <person name="Goodstein D.M."/>
            <person name="Xuan P."/>
            <person name="Del Fabbro C."/>
            <person name="Aramini V."/>
            <person name="Copetti D."/>
            <person name="Gonzalez S."/>
            <person name="Horner D.S."/>
            <person name="Falchi R."/>
            <person name="Lucas S."/>
            <person name="Mica E."/>
            <person name="Maldonado J."/>
            <person name="Lazzari B."/>
            <person name="Bielenberg D."/>
            <person name="Pirona R."/>
            <person name="Miculan M."/>
            <person name="Barakat A."/>
            <person name="Testolin R."/>
            <person name="Stella A."/>
            <person name="Tartarini S."/>
            <person name="Tonutti P."/>
            <person name="Arus P."/>
            <person name="Orellana A."/>
            <person name="Wells C."/>
            <person name="Main D."/>
            <person name="Vizzotto G."/>
            <person name="Silva H."/>
            <person name="Salamini F."/>
            <person name="Schmutz J."/>
            <person name="Morgante M."/>
            <person name="Rokhsar D.S."/>
        </authorList>
    </citation>
    <scope>NUCLEOTIDE SEQUENCE [LARGE SCALE GENOMIC DNA]</scope>
    <source>
        <strain evidence="2">cv. Nemared</strain>
    </source>
</reference>
<evidence type="ECO:0000313" key="2">
    <source>
        <dbReference type="Proteomes" id="UP000006882"/>
    </source>
</evidence>
<dbReference type="EMBL" id="CM007651">
    <property type="protein sequence ID" value="ONI31314.1"/>
    <property type="molecule type" value="Genomic_DNA"/>
</dbReference>
<protein>
    <submittedName>
        <fullName evidence="1">Uncharacterized protein</fullName>
    </submittedName>
</protein>
<proteinExistence type="predicted"/>
<accession>A0A251R5K1</accession>
<dbReference type="Gramene" id="ONI31314">
    <property type="protein sequence ID" value="ONI31314"/>
    <property type="gene ID" value="PRUPE_1G305800"/>
</dbReference>
<evidence type="ECO:0000313" key="1">
    <source>
        <dbReference type="EMBL" id="ONI31314.1"/>
    </source>
</evidence>
<organism evidence="1 2">
    <name type="scientific">Prunus persica</name>
    <name type="common">Peach</name>
    <name type="synonym">Amygdalus persica</name>
    <dbReference type="NCBI Taxonomy" id="3760"/>
    <lineage>
        <taxon>Eukaryota</taxon>
        <taxon>Viridiplantae</taxon>
        <taxon>Streptophyta</taxon>
        <taxon>Embryophyta</taxon>
        <taxon>Tracheophyta</taxon>
        <taxon>Spermatophyta</taxon>
        <taxon>Magnoliopsida</taxon>
        <taxon>eudicotyledons</taxon>
        <taxon>Gunneridae</taxon>
        <taxon>Pentapetalae</taxon>
        <taxon>rosids</taxon>
        <taxon>fabids</taxon>
        <taxon>Rosales</taxon>
        <taxon>Rosaceae</taxon>
        <taxon>Amygdaloideae</taxon>
        <taxon>Amygdaleae</taxon>
        <taxon>Prunus</taxon>
    </lineage>
</organism>
<dbReference type="AlphaFoldDB" id="A0A251R5K1"/>
<gene>
    <name evidence="1" type="ORF">PRUPE_1G305800</name>
</gene>